<gene>
    <name evidence="4" type="ORF">MGAL_10B003303</name>
</gene>
<feature type="region of interest" description="Disordered" evidence="1">
    <location>
        <begin position="923"/>
        <end position="1170"/>
    </location>
</feature>
<dbReference type="OrthoDB" id="6148877at2759"/>
<name>A0A8B6FZN7_MYTGA</name>
<keyword evidence="2" id="KW-0812">Transmembrane</keyword>
<evidence type="ECO:0000313" key="5">
    <source>
        <dbReference type="Proteomes" id="UP000596742"/>
    </source>
</evidence>
<keyword evidence="2" id="KW-1133">Transmembrane helix</keyword>
<dbReference type="PANTHER" id="PTHR46534">
    <property type="entry name" value="IGGFC_BINDING DOMAIN-CONTAINING PROTEIN"/>
    <property type="match status" value="1"/>
</dbReference>
<keyword evidence="2" id="KW-0472">Membrane</keyword>
<dbReference type="InterPro" id="IPR035234">
    <property type="entry name" value="IgGFc-bd_N"/>
</dbReference>
<sequence length="1268" mass="138767">MLTVMQVTVICIFLFGLIDCINFSGRHFFPVFVNTTGSSRTTQAYRIINPTTTQNNQVFIETTAGYTYEKIMLPGHSLTLENYKEIRSISSFNNVFFLTETSYWYQLVDVSYFIPTHNLGTEYHVIGFCRYGSSCRITIIGCHNSTSIQFAIKVVPISPVYGINGSEVVDPTFVIIVDSGDIVTFESKGDLSGTFLKGNKKFAVFHSTIVTNIHHIKKGVTRPLLPTESLGARHFMPSTLSQHGGILKIVATKGDTRVELSTMDPIILHKPGDWVTKTITNLDRIVIDSNKPIAVATVDLEMTENIVCPKFNSILTVSPFEQWLGSSHIVIPSLSFGNVPIYIISHEEDKYSTTIDDHNSTGTAKSIPGTAHVETEIIIRGKRKYYSPLTLIPGLLIDEYEDDSFYIQNPNSSFRFFAYYGNIFRLPLNHEINILYDACSPTLMVPGDYEDNDCDGYIDEDVCITLGPAGTAGKQFYLAFMNDNDLYIEGNVSITLTPATSLPATIHVESSFSNWKTDFTLNPGDVKQLSARKYEVIVLADVTYQATHGIIITSTSDIVVVAQYISTEIAVSSFIVYPAESIGFDYFAVTDLKGKDGKCVIVCTMNNTVVRIQLSLAANHTLSSSNFRIYRYGEVMSYQMWERQTYQITFTEDITGSRISANKPIAVFCGGNTEDKGFVAEQLLHTQTWGKHYLIPPFPGIKLTVMSRGNKNQVTINSPNCGINMSLTLNYSGSYVNEFFQDISLQTCVINISAEKEISVTVNMPLMWMDVNPSNLVIPSTDQYTSNSMFVVPKTPFEASTTFFVGFVSRIGIESFEAVTLDGTLLPNAGYHEIGIGVHNLTTNRDMFVYIFAVSEKKTDGSNLPAYSYAYAAGMLIQQIVQDCIPSLEIVDGVDNDCDGVIDEDPCYTTLNAMAYTTTITDTSTVEPMTSTAEPGTSTAEPMTSTAEPGTSTAEPMTSTAEPGTSTAEPMTSTAEPGTSTAEPMTSTAEPRTSTAEPMTSTAEPGTSTAEPMTSTAEPGTSTAEPMTSTAEPGTSTSEPMTSTAEPGTSTAEAMTFTSARETTENHHRETSTTETTEKIDFTVTNTNGKDSTETTGKSVTTETGNMENTITTDTAESTQSLIPEGSTVTTDEALPDTTIRSTQSNTNQEITGNSVTTETDDVDNTSQGTDTTVGNTCYCPCSVDALNTEEKIQQRLVDLQTSLRVEKRKLSSSVRKLNSATDDRTSVRYLGISGVIILITVFLFIIMLDSINLIKAIKTRFGKYNLS</sequence>
<evidence type="ECO:0000313" key="4">
    <source>
        <dbReference type="EMBL" id="VDI56683.1"/>
    </source>
</evidence>
<organism evidence="4 5">
    <name type="scientific">Mytilus galloprovincialis</name>
    <name type="common">Mediterranean mussel</name>
    <dbReference type="NCBI Taxonomy" id="29158"/>
    <lineage>
        <taxon>Eukaryota</taxon>
        <taxon>Metazoa</taxon>
        <taxon>Spiralia</taxon>
        <taxon>Lophotrochozoa</taxon>
        <taxon>Mollusca</taxon>
        <taxon>Bivalvia</taxon>
        <taxon>Autobranchia</taxon>
        <taxon>Pteriomorphia</taxon>
        <taxon>Mytilida</taxon>
        <taxon>Mytiloidea</taxon>
        <taxon>Mytilidae</taxon>
        <taxon>Mytilinae</taxon>
        <taxon>Mytilus</taxon>
    </lineage>
</organism>
<evidence type="ECO:0000256" key="2">
    <source>
        <dbReference type="SAM" id="Phobius"/>
    </source>
</evidence>
<feature type="compositionally biased region" description="Basic and acidic residues" evidence="1">
    <location>
        <begin position="1062"/>
        <end position="1081"/>
    </location>
</feature>
<comment type="caution">
    <text evidence="4">The sequence shown here is derived from an EMBL/GenBank/DDBJ whole genome shotgun (WGS) entry which is preliminary data.</text>
</comment>
<evidence type="ECO:0000256" key="1">
    <source>
        <dbReference type="SAM" id="MobiDB-lite"/>
    </source>
</evidence>
<feature type="compositionally biased region" description="Polar residues" evidence="1">
    <location>
        <begin position="923"/>
        <end position="1060"/>
    </location>
</feature>
<feature type="domain" description="IgGFc-binding protein N-terminal" evidence="3">
    <location>
        <begin position="112"/>
        <end position="370"/>
    </location>
</feature>
<feature type="compositionally biased region" description="Polar residues" evidence="1">
    <location>
        <begin position="1106"/>
        <end position="1131"/>
    </location>
</feature>
<dbReference type="PANTHER" id="PTHR46534:SF1">
    <property type="entry name" value="IGGFC-BINDING PROTEIN N-TERMINAL DOMAIN-CONTAINING PROTEIN"/>
    <property type="match status" value="1"/>
</dbReference>
<keyword evidence="5" id="KW-1185">Reference proteome</keyword>
<feature type="domain" description="IgGFc-binding protein N-terminal" evidence="3">
    <location>
        <begin position="573"/>
        <end position="835"/>
    </location>
</feature>
<reference evidence="4" key="1">
    <citation type="submission" date="2018-11" db="EMBL/GenBank/DDBJ databases">
        <authorList>
            <person name="Alioto T."/>
            <person name="Alioto T."/>
        </authorList>
    </citation>
    <scope>NUCLEOTIDE SEQUENCE</scope>
</reference>
<evidence type="ECO:0000259" key="3">
    <source>
        <dbReference type="Pfam" id="PF17517"/>
    </source>
</evidence>
<feature type="compositionally biased region" description="Polar residues" evidence="1">
    <location>
        <begin position="1139"/>
        <end position="1158"/>
    </location>
</feature>
<feature type="transmembrane region" description="Helical" evidence="2">
    <location>
        <begin position="1230"/>
        <end position="1249"/>
    </location>
</feature>
<proteinExistence type="predicted"/>
<feature type="compositionally biased region" description="Low complexity" evidence="1">
    <location>
        <begin position="1094"/>
        <end position="1105"/>
    </location>
</feature>
<protein>
    <recommendedName>
        <fullName evidence="3">IgGFc-binding protein N-terminal domain-containing protein</fullName>
    </recommendedName>
</protein>
<dbReference type="AlphaFoldDB" id="A0A8B6FZN7"/>
<dbReference type="Proteomes" id="UP000596742">
    <property type="component" value="Unassembled WGS sequence"/>
</dbReference>
<dbReference type="EMBL" id="UYJE01007640">
    <property type="protein sequence ID" value="VDI56683.1"/>
    <property type="molecule type" value="Genomic_DNA"/>
</dbReference>
<dbReference type="Pfam" id="PF17517">
    <property type="entry name" value="IgGFc_binding"/>
    <property type="match status" value="2"/>
</dbReference>
<accession>A0A8B6FZN7</accession>